<name>A0AAP0P253_9MAGN</name>
<accession>A0AAP0P253</accession>
<dbReference type="AlphaFoldDB" id="A0AAP0P253"/>
<evidence type="ECO:0000313" key="3">
    <source>
        <dbReference type="Proteomes" id="UP001419268"/>
    </source>
</evidence>
<gene>
    <name evidence="2" type="ORF">Scep_014796</name>
</gene>
<feature type="compositionally biased region" description="Polar residues" evidence="1">
    <location>
        <begin position="62"/>
        <end position="72"/>
    </location>
</feature>
<feature type="region of interest" description="Disordered" evidence="1">
    <location>
        <begin position="53"/>
        <end position="72"/>
    </location>
</feature>
<keyword evidence="3" id="KW-1185">Reference proteome</keyword>
<reference evidence="2 3" key="1">
    <citation type="submission" date="2024-01" db="EMBL/GenBank/DDBJ databases">
        <title>Genome assemblies of Stephania.</title>
        <authorList>
            <person name="Yang L."/>
        </authorList>
    </citation>
    <scope>NUCLEOTIDE SEQUENCE [LARGE SCALE GENOMIC DNA]</scope>
    <source>
        <strain evidence="2">JXDWG</strain>
        <tissue evidence="2">Leaf</tissue>
    </source>
</reference>
<organism evidence="2 3">
    <name type="scientific">Stephania cephalantha</name>
    <dbReference type="NCBI Taxonomy" id="152367"/>
    <lineage>
        <taxon>Eukaryota</taxon>
        <taxon>Viridiplantae</taxon>
        <taxon>Streptophyta</taxon>
        <taxon>Embryophyta</taxon>
        <taxon>Tracheophyta</taxon>
        <taxon>Spermatophyta</taxon>
        <taxon>Magnoliopsida</taxon>
        <taxon>Ranunculales</taxon>
        <taxon>Menispermaceae</taxon>
        <taxon>Menispermoideae</taxon>
        <taxon>Cissampelideae</taxon>
        <taxon>Stephania</taxon>
    </lineage>
</organism>
<evidence type="ECO:0000256" key="1">
    <source>
        <dbReference type="SAM" id="MobiDB-lite"/>
    </source>
</evidence>
<dbReference type="Proteomes" id="UP001419268">
    <property type="component" value="Unassembled WGS sequence"/>
</dbReference>
<sequence length="72" mass="7657">MSNLLNYIRGLSDAVGGQDGPNSARALGPFSALNTAKFANALASHALKRNQLHLSQEDGERSSSMVIKENTN</sequence>
<evidence type="ECO:0000313" key="2">
    <source>
        <dbReference type="EMBL" id="KAK9125950.1"/>
    </source>
</evidence>
<comment type="caution">
    <text evidence="2">The sequence shown here is derived from an EMBL/GenBank/DDBJ whole genome shotgun (WGS) entry which is preliminary data.</text>
</comment>
<protein>
    <submittedName>
        <fullName evidence="2">Uncharacterized protein</fullName>
    </submittedName>
</protein>
<dbReference type="EMBL" id="JBBNAG010000006">
    <property type="protein sequence ID" value="KAK9125950.1"/>
    <property type="molecule type" value="Genomic_DNA"/>
</dbReference>
<proteinExistence type="predicted"/>